<sequence>MRKTLRKALVASAVVAAGIGVSASPASAADASWAVVNGGDIAAESTNTSLRVVRNNATLTCASVAAAASIPTTSGHAGPGIGSISETAWETCRGPLNLTFGVAQSGSWAINAVGPRNATSNFATISGINATINGAGCTATFTGSVRGYYDNSNGNLVLDPAVSVASELKATSVSGCLGIIQANDTALFSGTFATDPNNVDVVYSP</sequence>
<gene>
    <name evidence="2" type="ORF">GCM10010191_23810</name>
</gene>
<evidence type="ECO:0000313" key="2">
    <source>
        <dbReference type="EMBL" id="GAA2413324.1"/>
    </source>
</evidence>
<keyword evidence="3" id="KW-1185">Reference proteome</keyword>
<accession>A0ABN3IVB6</accession>
<name>A0ABN3IVB6_9ACTN</name>
<feature type="signal peptide" evidence="1">
    <location>
        <begin position="1"/>
        <end position="28"/>
    </location>
</feature>
<protein>
    <recommendedName>
        <fullName evidence="4">Secreted protein</fullName>
    </recommendedName>
</protein>
<comment type="caution">
    <text evidence="2">The sequence shown here is derived from an EMBL/GenBank/DDBJ whole genome shotgun (WGS) entry which is preliminary data.</text>
</comment>
<dbReference type="EMBL" id="BAAARW010000011">
    <property type="protein sequence ID" value="GAA2413324.1"/>
    <property type="molecule type" value="Genomic_DNA"/>
</dbReference>
<reference evidence="2 3" key="1">
    <citation type="journal article" date="2019" name="Int. J. Syst. Evol. Microbiol.">
        <title>The Global Catalogue of Microorganisms (GCM) 10K type strain sequencing project: providing services to taxonomists for standard genome sequencing and annotation.</title>
        <authorList>
            <consortium name="The Broad Institute Genomics Platform"/>
            <consortium name="The Broad Institute Genome Sequencing Center for Infectious Disease"/>
            <person name="Wu L."/>
            <person name="Ma J."/>
        </authorList>
    </citation>
    <scope>NUCLEOTIDE SEQUENCE [LARGE SCALE GENOMIC DNA]</scope>
    <source>
        <strain evidence="2 3">JCM 3325</strain>
    </source>
</reference>
<dbReference type="Proteomes" id="UP001501231">
    <property type="component" value="Unassembled WGS sequence"/>
</dbReference>
<keyword evidence="1" id="KW-0732">Signal</keyword>
<feature type="chain" id="PRO_5046300195" description="Secreted protein" evidence="1">
    <location>
        <begin position="29"/>
        <end position="205"/>
    </location>
</feature>
<evidence type="ECO:0008006" key="4">
    <source>
        <dbReference type="Google" id="ProtNLM"/>
    </source>
</evidence>
<evidence type="ECO:0000313" key="3">
    <source>
        <dbReference type="Proteomes" id="UP001501231"/>
    </source>
</evidence>
<organism evidence="2 3">
    <name type="scientific">Actinomadura vinacea</name>
    <dbReference type="NCBI Taxonomy" id="115336"/>
    <lineage>
        <taxon>Bacteria</taxon>
        <taxon>Bacillati</taxon>
        <taxon>Actinomycetota</taxon>
        <taxon>Actinomycetes</taxon>
        <taxon>Streptosporangiales</taxon>
        <taxon>Thermomonosporaceae</taxon>
        <taxon>Actinomadura</taxon>
    </lineage>
</organism>
<dbReference type="RefSeq" id="WP_344588836.1">
    <property type="nucleotide sequence ID" value="NZ_BAAARW010000011.1"/>
</dbReference>
<evidence type="ECO:0000256" key="1">
    <source>
        <dbReference type="SAM" id="SignalP"/>
    </source>
</evidence>
<proteinExistence type="predicted"/>